<dbReference type="Pfam" id="PF03704">
    <property type="entry name" value="BTAD"/>
    <property type="match status" value="1"/>
</dbReference>
<evidence type="ECO:0000259" key="5">
    <source>
        <dbReference type="SMART" id="SM01043"/>
    </source>
</evidence>
<dbReference type="InterPro" id="IPR011990">
    <property type="entry name" value="TPR-like_helical_dom_sf"/>
</dbReference>
<comment type="caution">
    <text evidence="6">The sequence shown here is derived from an EMBL/GenBank/DDBJ whole genome shotgun (WGS) entry which is preliminary data.</text>
</comment>
<protein>
    <submittedName>
        <fullName evidence="6">BTAD domain-containing putative transcriptional regulator</fullName>
    </submittedName>
</protein>
<dbReference type="SMART" id="SM01043">
    <property type="entry name" value="BTAD"/>
    <property type="match status" value="1"/>
</dbReference>
<keyword evidence="2" id="KW-0805">Transcription regulation</keyword>
<name>A0ABV4SXQ0_9ACTN</name>
<evidence type="ECO:0000313" key="7">
    <source>
        <dbReference type="Proteomes" id="UP001571476"/>
    </source>
</evidence>
<accession>A0ABV4SXQ0</accession>
<feature type="region of interest" description="Disordered" evidence="4">
    <location>
        <begin position="1"/>
        <end position="44"/>
    </location>
</feature>
<keyword evidence="3" id="KW-0804">Transcription</keyword>
<keyword evidence="1" id="KW-0902">Two-component regulatory system</keyword>
<dbReference type="InterPro" id="IPR051677">
    <property type="entry name" value="AfsR-DnrI-RedD_regulator"/>
</dbReference>
<dbReference type="SUPFAM" id="SSF48452">
    <property type="entry name" value="TPR-like"/>
    <property type="match status" value="1"/>
</dbReference>
<gene>
    <name evidence="6" type="ORF">ACEG43_45155</name>
</gene>
<evidence type="ECO:0000256" key="4">
    <source>
        <dbReference type="SAM" id="MobiDB-lite"/>
    </source>
</evidence>
<dbReference type="InterPro" id="IPR005158">
    <property type="entry name" value="BTAD"/>
</dbReference>
<dbReference type="RefSeq" id="WP_372567082.1">
    <property type="nucleotide sequence ID" value="NZ_JBGOSP010000054.1"/>
</dbReference>
<reference evidence="6 7" key="1">
    <citation type="submission" date="2024-08" db="EMBL/GenBank/DDBJ databases">
        <title>Genome sequence of Streptomyces aureus CACIA-1.46HGO.</title>
        <authorList>
            <person name="Evangelista-Martinez Z."/>
        </authorList>
    </citation>
    <scope>NUCLEOTIDE SEQUENCE [LARGE SCALE GENOMIC DNA]</scope>
    <source>
        <strain evidence="6 7">CACIA-1.46HGO</strain>
    </source>
</reference>
<evidence type="ECO:0000256" key="1">
    <source>
        <dbReference type="ARBA" id="ARBA00023012"/>
    </source>
</evidence>
<dbReference type="EMBL" id="JBGOSP010000054">
    <property type="protein sequence ID" value="MFA3843232.1"/>
    <property type="molecule type" value="Genomic_DNA"/>
</dbReference>
<evidence type="ECO:0000256" key="2">
    <source>
        <dbReference type="ARBA" id="ARBA00023015"/>
    </source>
</evidence>
<keyword evidence="7" id="KW-1185">Reference proteome</keyword>
<evidence type="ECO:0000256" key="3">
    <source>
        <dbReference type="ARBA" id="ARBA00023163"/>
    </source>
</evidence>
<dbReference type="PANTHER" id="PTHR35807">
    <property type="entry name" value="TRANSCRIPTIONAL REGULATOR REDD-RELATED"/>
    <property type="match status" value="1"/>
</dbReference>
<dbReference type="Gene3D" id="1.25.40.10">
    <property type="entry name" value="Tetratricopeptide repeat domain"/>
    <property type="match status" value="1"/>
</dbReference>
<organism evidence="6 7">
    <name type="scientific">Streptomyces aureus</name>
    <dbReference type="NCBI Taxonomy" id="193461"/>
    <lineage>
        <taxon>Bacteria</taxon>
        <taxon>Bacillati</taxon>
        <taxon>Actinomycetota</taxon>
        <taxon>Actinomycetes</taxon>
        <taxon>Kitasatosporales</taxon>
        <taxon>Streptomycetaceae</taxon>
        <taxon>Streptomyces</taxon>
    </lineage>
</organism>
<feature type="domain" description="Bacterial transcriptional activator" evidence="5">
    <location>
        <begin position="230"/>
        <end position="372"/>
    </location>
</feature>
<proteinExistence type="predicted"/>
<dbReference type="Proteomes" id="UP001571476">
    <property type="component" value="Unassembled WGS sequence"/>
</dbReference>
<evidence type="ECO:0000313" key="6">
    <source>
        <dbReference type="EMBL" id="MFA3843232.1"/>
    </source>
</evidence>
<dbReference type="PANTHER" id="PTHR35807:SF1">
    <property type="entry name" value="TRANSCRIPTIONAL REGULATOR REDD"/>
    <property type="match status" value="1"/>
</dbReference>
<sequence length="375" mass="40372">MWEHVPPEPIEVPESAPAVRSVLDPRQDTSDRLGPALASDAPGQHQDVAPLRENTVATLAQPVAFQALLDAAGDPGQASLKAVPLAPAAENEQSAERIGPQFLIPPVHSLLAAERTSPIPETNADKALTEAGPDDIAPRLRVLGTLEVQNAGELEPRLIELAAHLLLKPHNSAEKLCEDLGDGDPWSPNTLGSRLRDLRTRLGADADGNLYVPQRKGKSSPYALSDKVRCDWSEFERLANLGVSRGGDGLNYLERALAMVDGVPLGEHAASWMSGLRTAMQARIVDTAHSVASYRTQDGRHQDFPSARQACTTGLNADGHSETLYRALMRAEAAAGNRTGLRSAIARWQDANRHLTRDQIDKKTQTLVDKLLAAS</sequence>